<gene>
    <name evidence="3" type="ORF">BGZ95_002997</name>
</gene>
<evidence type="ECO:0008006" key="5">
    <source>
        <dbReference type="Google" id="ProtNLM"/>
    </source>
</evidence>
<feature type="compositionally biased region" description="Low complexity" evidence="1">
    <location>
        <begin position="1107"/>
        <end position="1120"/>
    </location>
</feature>
<feature type="region of interest" description="Disordered" evidence="1">
    <location>
        <begin position="1156"/>
        <end position="1203"/>
    </location>
</feature>
<feature type="compositionally biased region" description="Polar residues" evidence="1">
    <location>
        <begin position="46"/>
        <end position="73"/>
    </location>
</feature>
<name>A0AAD4H1P1_9FUNG</name>
<keyword evidence="2" id="KW-0472">Membrane</keyword>
<dbReference type="EMBL" id="JAAAIL010001660">
    <property type="protein sequence ID" value="KAG0266819.1"/>
    <property type="molecule type" value="Genomic_DNA"/>
</dbReference>
<feature type="region of interest" description="Disordered" evidence="1">
    <location>
        <begin position="407"/>
        <end position="432"/>
    </location>
</feature>
<feature type="transmembrane region" description="Helical" evidence="2">
    <location>
        <begin position="1056"/>
        <end position="1076"/>
    </location>
</feature>
<dbReference type="Proteomes" id="UP001194580">
    <property type="component" value="Unassembled WGS sequence"/>
</dbReference>
<feature type="region of interest" description="Disordered" evidence="1">
    <location>
        <begin position="1"/>
        <end position="87"/>
    </location>
</feature>
<evidence type="ECO:0000313" key="3">
    <source>
        <dbReference type="EMBL" id="KAG0266819.1"/>
    </source>
</evidence>
<organism evidence="3 4">
    <name type="scientific">Linnemannia exigua</name>
    <dbReference type="NCBI Taxonomy" id="604196"/>
    <lineage>
        <taxon>Eukaryota</taxon>
        <taxon>Fungi</taxon>
        <taxon>Fungi incertae sedis</taxon>
        <taxon>Mucoromycota</taxon>
        <taxon>Mortierellomycotina</taxon>
        <taxon>Mortierellomycetes</taxon>
        <taxon>Mortierellales</taxon>
        <taxon>Mortierellaceae</taxon>
        <taxon>Linnemannia</taxon>
    </lineage>
</organism>
<dbReference type="AlphaFoldDB" id="A0AAD4H1P1"/>
<keyword evidence="4" id="KW-1185">Reference proteome</keyword>
<feature type="region of interest" description="Disordered" evidence="1">
    <location>
        <begin position="966"/>
        <end position="985"/>
    </location>
</feature>
<evidence type="ECO:0000256" key="1">
    <source>
        <dbReference type="SAM" id="MobiDB-lite"/>
    </source>
</evidence>
<accession>A0AAD4H1P1</accession>
<feature type="region of interest" description="Disordered" evidence="1">
    <location>
        <begin position="1107"/>
        <end position="1132"/>
    </location>
</feature>
<feature type="region of interest" description="Disordered" evidence="1">
    <location>
        <begin position="323"/>
        <end position="353"/>
    </location>
</feature>
<feature type="compositionally biased region" description="Basic and acidic residues" evidence="1">
    <location>
        <begin position="420"/>
        <end position="432"/>
    </location>
</feature>
<sequence>MLGQERPPVPRASASNARFSYHADSFDSVSSSSGARTTTARKRVTQHSFPSSTAGLSQQLQTHSKPQQKQLTGDHSRRRSTSVASTATTKLLTSPEAVLAKEKEFMANTRILAMSSLIDSFASSTHSKQGFYGKQLKIIGTAYPWSSNLSTTPATGSELDITVKVHIIDNSWTTCPLLPPSTILHRWNVTYLSASASGENEFAQEDFGHDLAVSRDEKDATWVQTTADRIETLSPASSPTYDPRPKRPFSVASASSFSAPTAAPTTHVAVISNALCFVANKAGDYLVHLSIHVPFAAGSDNVIHLSQIPKCRSNFVKLQVLQPNSASQDDAASAPETTTSDNETQEQPRSETERAAGGFDFNVHPQIMSLDEAHLNPESDEDAQFWLEVQEQLVGREEFVGKLVSVDGKQDPFTTDSGEAADHQSPTERDHPFEVAGCFAPSSSLHVSWMSRTATDFVQDVEQDMTIRIMGVPDQKQPSSLLQDRRRKDPAEIHAQDTFPVFEEPAEEEYDHLEMDDSDLTIAVEDIITVSIQKLGWKQPFMDVAISRKDVCSEHGLSSDITLLDLTGDAVQDWEALPMATQDVAAEQEVDGVERDATYDNSKEPTHTFRVWFFAGTEGITVVNIRFQACQAVNVGYGKDIVCHTPNVRIVGARTDKGRIHLFTNNDLMIREVNNHLVEETLIDSHLHLGDNTSQPNARHFEYQTPDYCLAVIAQRYQALARIARIERVRVEIGLSAQQQPGFARMTLSNIVLPQQDDPYLRLYQLEGAEIWSVLVDGYPCSKSIQLQDQRLSGQRTVLVPIPEEASLDNEAAMHQVEISYGFNSFDLLEEESDEETASSAMRLVVPAFSLPVGEYIVVANLPKLLHDMDYEELAGDFEVMSTLGQPGQRKIITFGAYMTLGRPKLTFRTIKVPSTLQSADSTDNAAAGLAQPYPTLDPSDQQLGGTIVHDPQQPPPVAGHVIVQQVHQRHPQQPPEPQNPHAEQGLDGEVLRVLGNRMLSQDGVPCTISGHGSNLAPQIGAPALQSGTPSGKGGYSLESFSAQQVLDLFRGWRKIVMSVIAALLLVLVIINVAAFQETRSTSLDLVIMPAWSRPFVMIKRFWSDSRTSSASPLSTSSGSQNSWDSRDNGYEDSTEEEFVDLERIVTVTSTTIIKRTAEPQETTETSYTRDLEILPRPGPKKTDPFDEDGEGGDSRSHKPRGVMKIIQALKDIVHGLKG</sequence>
<evidence type="ECO:0000313" key="4">
    <source>
        <dbReference type="Proteomes" id="UP001194580"/>
    </source>
</evidence>
<evidence type="ECO:0000256" key="2">
    <source>
        <dbReference type="SAM" id="Phobius"/>
    </source>
</evidence>
<feature type="compositionally biased region" description="Polar residues" evidence="1">
    <location>
        <begin position="1156"/>
        <end position="1167"/>
    </location>
</feature>
<comment type="caution">
    <text evidence="3">The sequence shown here is derived from an EMBL/GenBank/DDBJ whole genome shotgun (WGS) entry which is preliminary data.</text>
</comment>
<feature type="compositionally biased region" description="Polar residues" evidence="1">
    <location>
        <begin position="323"/>
        <end position="345"/>
    </location>
</feature>
<proteinExistence type="predicted"/>
<keyword evidence="2" id="KW-1133">Transmembrane helix</keyword>
<protein>
    <recommendedName>
        <fullName evidence="5">Transmembrane protein</fullName>
    </recommendedName>
</protein>
<keyword evidence="2" id="KW-0812">Transmembrane</keyword>
<reference evidence="3" key="1">
    <citation type="journal article" date="2020" name="Fungal Divers.">
        <title>Resolving the Mortierellaceae phylogeny through synthesis of multi-gene phylogenetics and phylogenomics.</title>
        <authorList>
            <person name="Vandepol N."/>
            <person name="Liber J."/>
            <person name="Desiro A."/>
            <person name="Na H."/>
            <person name="Kennedy M."/>
            <person name="Barry K."/>
            <person name="Grigoriev I.V."/>
            <person name="Miller A.N."/>
            <person name="O'Donnell K."/>
            <person name="Stajich J.E."/>
            <person name="Bonito G."/>
        </authorList>
    </citation>
    <scope>NUCLEOTIDE SEQUENCE</scope>
    <source>
        <strain evidence="3">NRRL 28262</strain>
    </source>
</reference>